<dbReference type="Gene3D" id="3.90.1150.10">
    <property type="entry name" value="Aspartate Aminotransferase, domain 1"/>
    <property type="match status" value="1"/>
</dbReference>
<dbReference type="InterPro" id="IPR015422">
    <property type="entry name" value="PyrdxlP-dep_Trfase_small"/>
</dbReference>
<proteinExistence type="predicted"/>
<organism evidence="1 2">
    <name type="scientific">Dioscorea zingiberensis</name>
    <dbReference type="NCBI Taxonomy" id="325984"/>
    <lineage>
        <taxon>Eukaryota</taxon>
        <taxon>Viridiplantae</taxon>
        <taxon>Streptophyta</taxon>
        <taxon>Embryophyta</taxon>
        <taxon>Tracheophyta</taxon>
        <taxon>Spermatophyta</taxon>
        <taxon>Magnoliopsida</taxon>
        <taxon>Liliopsida</taxon>
        <taxon>Dioscoreales</taxon>
        <taxon>Dioscoreaceae</taxon>
        <taxon>Dioscorea</taxon>
    </lineage>
</organism>
<reference evidence="1" key="1">
    <citation type="submission" date="2021-03" db="EMBL/GenBank/DDBJ databases">
        <authorList>
            <person name="Li Z."/>
            <person name="Yang C."/>
        </authorList>
    </citation>
    <scope>NUCLEOTIDE SEQUENCE</scope>
    <source>
        <strain evidence="1">Dzin_1.0</strain>
        <tissue evidence="1">Leaf</tissue>
    </source>
</reference>
<dbReference type="EMBL" id="JAGGNH010000009">
    <property type="protein sequence ID" value="KAJ0963404.1"/>
    <property type="molecule type" value="Genomic_DNA"/>
</dbReference>
<gene>
    <name evidence="1" type="ORF">J5N97_028526</name>
</gene>
<dbReference type="Gene3D" id="3.40.640.10">
    <property type="entry name" value="Type I PLP-dependent aspartate aminotransferase-like (Major domain)"/>
    <property type="match status" value="1"/>
</dbReference>
<keyword evidence="2" id="KW-1185">Reference proteome</keyword>
<name>A0A9D5BZD1_9LILI</name>
<sequence>MSDTSGEELKASCQELLREARNGRDAVGSLAENWGGMRNRGCQLRGRGRRAGSLQETSLKPVSPANGQIRYRSPSVAELSAAFPAPTDTGARMKYPGGCQKGRNPLPTSSTCYFRYSSRCQFDACASWWTQEPDATFQNLKNQNLIMSWERDNFVSQNLELEAAKAEAEILMKNYENMLSEMSWWK</sequence>
<protein>
    <submittedName>
        <fullName evidence="1">Uncharacterized protein</fullName>
    </submittedName>
</protein>
<accession>A0A9D5BZD1</accession>
<dbReference type="AlphaFoldDB" id="A0A9D5BZD1"/>
<evidence type="ECO:0000313" key="1">
    <source>
        <dbReference type="EMBL" id="KAJ0963404.1"/>
    </source>
</evidence>
<comment type="caution">
    <text evidence="1">The sequence shown here is derived from an EMBL/GenBank/DDBJ whole genome shotgun (WGS) entry which is preliminary data.</text>
</comment>
<dbReference type="InterPro" id="IPR015421">
    <property type="entry name" value="PyrdxlP-dep_Trfase_major"/>
</dbReference>
<reference evidence="1" key="2">
    <citation type="journal article" date="2022" name="Hortic Res">
        <title>The genome of Dioscorea zingiberensis sheds light on the biosynthesis, origin and evolution of the medicinally important diosgenin saponins.</title>
        <authorList>
            <person name="Li Y."/>
            <person name="Tan C."/>
            <person name="Li Z."/>
            <person name="Guo J."/>
            <person name="Li S."/>
            <person name="Chen X."/>
            <person name="Wang C."/>
            <person name="Dai X."/>
            <person name="Yang H."/>
            <person name="Song W."/>
            <person name="Hou L."/>
            <person name="Xu J."/>
            <person name="Tong Z."/>
            <person name="Xu A."/>
            <person name="Yuan X."/>
            <person name="Wang W."/>
            <person name="Yang Q."/>
            <person name="Chen L."/>
            <person name="Sun Z."/>
            <person name="Wang K."/>
            <person name="Pan B."/>
            <person name="Chen J."/>
            <person name="Bao Y."/>
            <person name="Liu F."/>
            <person name="Qi X."/>
            <person name="Gang D.R."/>
            <person name="Wen J."/>
            <person name="Li J."/>
        </authorList>
    </citation>
    <scope>NUCLEOTIDE SEQUENCE</scope>
    <source>
        <strain evidence="1">Dzin_1.0</strain>
    </source>
</reference>
<evidence type="ECO:0000313" key="2">
    <source>
        <dbReference type="Proteomes" id="UP001085076"/>
    </source>
</evidence>
<dbReference type="Proteomes" id="UP001085076">
    <property type="component" value="Miscellaneous, Linkage group lg09"/>
</dbReference>